<dbReference type="AlphaFoldDB" id="A0AAV2NN81"/>
<dbReference type="Proteomes" id="UP001497644">
    <property type="component" value="Chromosome 2"/>
</dbReference>
<organism evidence="2 3">
    <name type="scientific">Lasius platythorax</name>
    <dbReference type="NCBI Taxonomy" id="488582"/>
    <lineage>
        <taxon>Eukaryota</taxon>
        <taxon>Metazoa</taxon>
        <taxon>Ecdysozoa</taxon>
        <taxon>Arthropoda</taxon>
        <taxon>Hexapoda</taxon>
        <taxon>Insecta</taxon>
        <taxon>Pterygota</taxon>
        <taxon>Neoptera</taxon>
        <taxon>Endopterygota</taxon>
        <taxon>Hymenoptera</taxon>
        <taxon>Apocrita</taxon>
        <taxon>Aculeata</taxon>
        <taxon>Formicoidea</taxon>
        <taxon>Formicidae</taxon>
        <taxon>Formicinae</taxon>
        <taxon>Lasius</taxon>
        <taxon>Lasius</taxon>
    </lineage>
</organism>
<evidence type="ECO:0000256" key="1">
    <source>
        <dbReference type="SAM" id="MobiDB-lite"/>
    </source>
</evidence>
<feature type="compositionally biased region" description="Polar residues" evidence="1">
    <location>
        <begin position="1"/>
        <end position="17"/>
    </location>
</feature>
<dbReference type="EMBL" id="OZ034825">
    <property type="protein sequence ID" value="CAL1680726.1"/>
    <property type="molecule type" value="Genomic_DNA"/>
</dbReference>
<feature type="region of interest" description="Disordered" evidence="1">
    <location>
        <begin position="1"/>
        <end position="21"/>
    </location>
</feature>
<evidence type="ECO:0000313" key="3">
    <source>
        <dbReference type="Proteomes" id="UP001497644"/>
    </source>
</evidence>
<accession>A0AAV2NN81</accession>
<protein>
    <submittedName>
        <fullName evidence="2">Uncharacterized protein</fullName>
    </submittedName>
</protein>
<evidence type="ECO:0000313" key="2">
    <source>
        <dbReference type="EMBL" id="CAL1680726.1"/>
    </source>
</evidence>
<reference evidence="2" key="1">
    <citation type="submission" date="2024-04" db="EMBL/GenBank/DDBJ databases">
        <authorList>
            <consortium name="Molecular Ecology Group"/>
        </authorList>
    </citation>
    <scope>NUCLEOTIDE SEQUENCE</scope>
</reference>
<name>A0AAV2NN81_9HYME</name>
<gene>
    <name evidence="2" type="ORF">LPLAT_LOCUS6700</name>
</gene>
<proteinExistence type="predicted"/>
<keyword evidence="3" id="KW-1185">Reference proteome</keyword>
<sequence length="92" mass="10166">MRGRGQSSWPIPRSSASQKEDVSIYLGTRSRRINGSGAGNLSRCVCRRDPLEFWQPKGMSTGPSLYQSFTTCGFLQAGNTNDKRDRDYSGTA</sequence>